<dbReference type="RefSeq" id="WP_107815649.1">
    <property type="nucleotide sequence ID" value="NZ_QAOH01000003.1"/>
</dbReference>
<dbReference type="PANTHER" id="PTHR43685">
    <property type="entry name" value="GLYCOSYLTRANSFERASE"/>
    <property type="match status" value="1"/>
</dbReference>
<dbReference type="Gene3D" id="3.90.550.10">
    <property type="entry name" value="Spore Coat Polysaccharide Biosynthesis Protein SpsA, Chain A"/>
    <property type="match status" value="1"/>
</dbReference>
<keyword evidence="3" id="KW-1185">Reference proteome</keyword>
<dbReference type="CDD" id="cd00761">
    <property type="entry name" value="Glyco_tranf_GTA_type"/>
    <property type="match status" value="1"/>
</dbReference>
<keyword evidence="2" id="KW-0808">Transferase</keyword>
<accession>A0A2T5HTT8</accession>
<dbReference type="InterPro" id="IPR001173">
    <property type="entry name" value="Glyco_trans_2-like"/>
</dbReference>
<sequence>MLDVLIPHYNDAAALDMTLQSIEAQSWKGKLRAIVMDDGSDKEELAHAEKVILNSALKIEFMKSPENRGRPVTRNKLLAAADARFIAWLDAGDVWYKHKLQDQFNTIYQCVYAGEDLNRIWVTCNYDWQWMGRKRRKVTQTTSGDQLKNLFVGDRLRAYLWTLLGTRESFNLVGGFDERLPRLQDLDYFISFVRGGGRLVNTGQSEPLCCYFKSDVGRNAQEIRDCYDTIFNKHGPALGRYGHGFRRRSHAKADFVAARFAENNKRPLMALKFWLQAFGSDPRYALYRTKTSLQKG</sequence>
<feature type="domain" description="Glycosyltransferase 2-like" evidence="1">
    <location>
        <begin position="4"/>
        <end position="134"/>
    </location>
</feature>
<dbReference type="Pfam" id="PF00535">
    <property type="entry name" value="Glycos_transf_2"/>
    <property type="match status" value="1"/>
</dbReference>
<dbReference type="SUPFAM" id="SSF53448">
    <property type="entry name" value="Nucleotide-diphospho-sugar transferases"/>
    <property type="match status" value="1"/>
</dbReference>
<comment type="caution">
    <text evidence="2">The sequence shown here is derived from an EMBL/GenBank/DDBJ whole genome shotgun (WGS) entry which is preliminary data.</text>
</comment>
<organism evidence="2 3">
    <name type="scientific">Celeribacter persicus</name>
    <dbReference type="NCBI Taxonomy" id="1651082"/>
    <lineage>
        <taxon>Bacteria</taxon>
        <taxon>Pseudomonadati</taxon>
        <taxon>Pseudomonadota</taxon>
        <taxon>Alphaproteobacteria</taxon>
        <taxon>Rhodobacterales</taxon>
        <taxon>Roseobacteraceae</taxon>
        <taxon>Celeribacter</taxon>
    </lineage>
</organism>
<dbReference type="PANTHER" id="PTHR43685:SF2">
    <property type="entry name" value="GLYCOSYLTRANSFERASE 2-LIKE DOMAIN-CONTAINING PROTEIN"/>
    <property type="match status" value="1"/>
</dbReference>
<evidence type="ECO:0000313" key="3">
    <source>
        <dbReference type="Proteomes" id="UP000244077"/>
    </source>
</evidence>
<evidence type="ECO:0000313" key="2">
    <source>
        <dbReference type="EMBL" id="PTQ74997.1"/>
    </source>
</evidence>
<proteinExistence type="predicted"/>
<name>A0A2T5HTT8_9RHOB</name>
<dbReference type="InterPro" id="IPR050834">
    <property type="entry name" value="Glycosyltransf_2"/>
</dbReference>
<dbReference type="GO" id="GO:0016740">
    <property type="term" value="F:transferase activity"/>
    <property type="evidence" value="ECO:0007669"/>
    <property type="project" value="UniProtKB-KW"/>
</dbReference>
<gene>
    <name evidence="2" type="ORF">C8N42_103290</name>
</gene>
<protein>
    <submittedName>
        <fullName evidence="2">Glycosyltransferase involved in cell wall biosynthesis</fullName>
    </submittedName>
</protein>
<dbReference type="OrthoDB" id="5291101at2"/>
<dbReference type="EMBL" id="QAOH01000003">
    <property type="protein sequence ID" value="PTQ74997.1"/>
    <property type="molecule type" value="Genomic_DNA"/>
</dbReference>
<dbReference type="AlphaFoldDB" id="A0A2T5HTT8"/>
<reference evidence="2 3" key="1">
    <citation type="submission" date="2018-04" db="EMBL/GenBank/DDBJ databases">
        <title>Genomic Encyclopedia of Archaeal and Bacterial Type Strains, Phase II (KMG-II): from individual species to whole genera.</title>
        <authorList>
            <person name="Goeker M."/>
        </authorList>
    </citation>
    <scope>NUCLEOTIDE SEQUENCE [LARGE SCALE GENOMIC DNA]</scope>
    <source>
        <strain evidence="2 3">DSM 100434</strain>
    </source>
</reference>
<evidence type="ECO:0000259" key="1">
    <source>
        <dbReference type="Pfam" id="PF00535"/>
    </source>
</evidence>
<dbReference type="Proteomes" id="UP000244077">
    <property type="component" value="Unassembled WGS sequence"/>
</dbReference>
<dbReference type="InterPro" id="IPR029044">
    <property type="entry name" value="Nucleotide-diphossugar_trans"/>
</dbReference>